<name>A0ABQ8RVY1_PERAM</name>
<sequence>MVGLCKGGNELPDSLKATDAQRYDALVEYAETNRPRHYCAGTCRINMTQLPSALEKKNTRFPYTSYNGWGDNRANHKIPPFWLDDRLPLLWHVGMRPAAGWSV</sequence>
<evidence type="ECO:0000313" key="1">
    <source>
        <dbReference type="EMBL" id="KAJ4425824.1"/>
    </source>
</evidence>
<reference evidence="1 2" key="1">
    <citation type="journal article" date="2022" name="Allergy">
        <title>Genome assembly and annotation of Periplaneta americana reveal a comprehensive cockroach allergen profile.</title>
        <authorList>
            <person name="Wang L."/>
            <person name="Xiong Q."/>
            <person name="Saelim N."/>
            <person name="Wang L."/>
            <person name="Nong W."/>
            <person name="Wan A.T."/>
            <person name="Shi M."/>
            <person name="Liu X."/>
            <person name="Cao Q."/>
            <person name="Hui J.H.L."/>
            <person name="Sookrung N."/>
            <person name="Leung T.F."/>
            <person name="Tungtrongchitr A."/>
            <person name="Tsui S.K.W."/>
        </authorList>
    </citation>
    <scope>NUCLEOTIDE SEQUENCE [LARGE SCALE GENOMIC DNA]</scope>
    <source>
        <strain evidence="1">PWHHKU_190912</strain>
    </source>
</reference>
<gene>
    <name evidence="1" type="ORF">ANN_27450</name>
</gene>
<comment type="caution">
    <text evidence="1">The sequence shown here is derived from an EMBL/GenBank/DDBJ whole genome shotgun (WGS) entry which is preliminary data.</text>
</comment>
<accession>A0ABQ8RVY1</accession>
<keyword evidence="2" id="KW-1185">Reference proteome</keyword>
<dbReference type="Proteomes" id="UP001148838">
    <property type="component" value="Unassembled WGS sequence"/>
</dbReference>
<dbReference type="EMBL" id="JAJSOF020000041">
    <property type="protein sequence ID" value="KAJ4425824.1"/>
    <property type="molecule type" value="Genomic_DNA"/>
</dbReference>
<protein>
    <submittedName>
        <fullName evidence="1">Uncharacterized protein</fullName>
    </submittedName>
</protein>
<proteinExistence type="predicted"/>
<organism evidence="1 2">
    <name type="scientific">Periplaneta americana</name>
    <name type="common">American cockroach</name>
    <name type="synonym">Blatta americana</name>
    <dbReference type="NCBI Taxonomy" id="6978"/>
    <lineage>
        <taxon>Eukaryota</taxon>
        <taxon>Metazoa</taxon>
        <taxon>Ecdysozoa</taxon>
        <taxon>Arthropoda</taxon>
        <taxon>Hexapoda</taxon>
        <taxon>Insecta</taxon>
        <taxon>Pterygota</taxon>
        <taxon>Neoptera</taxon>
        <taxon>Polyneoptera</taxon>
        <taxon>Dictyoptera</taxon>
        <taxon>Blattodea</taxon>
        <taxon>Blattoidea</taxon>
        <taxon>Blattidae</taxon>
        <taxon>Blattinae</taxon>
        <taxon>Periplaneta</taxon>
    </lineage>
</organism>
<evidence type="ECO:0000313" key="2">
    <source>
        <dbReference type="Proteomes" id="UP001148838"/>
    </source>
</evidence>